<evidence type="ECO:0000313" key="2">
    <source>
        <dbReference type="Proteomes" id="UP001054837"/>
    </source>
</evidence>
<dbReference type="AlphaFoldDB" id="A0AAV4X1A5"/>
<protein>
    <submittedName>
        <fullName evidence="1">Uncharacterized protein</fullName>
    </submittedName>
</protein>
<name>A0AAV4X1A5_9ARAC</name>
<reference evidence="1 2" key="1">
    <citation type="submission" date="2021-06" db="EMBL/GenBank/DDBJ databases">
        <title>Caerostris darwini draft genome.</title>
        <authorList>
            <person name="Kono N."/>
            <person name="Arakawa K."/>
        </authorList>
    </citation>
    <scope>NUCLEOTIDE SEQUENCE [LARGE SCALE GENOMIC DNA]</scope>
</reference>
<keyword evidence="2" id="KW-1185">Reference proteome</keyword>
<comment type="caution">
    <text evidence="1">The sequence shown here is derived from an EMBL/GenBank/DDBJ whole genome shotgun (WGS) entry which is preliminary data.</text>
</comment>
<proteinExistence type="predicted"/>
<dbReference type="EMBL" id="BPLQ01015350">
    <property type="protein sequence ID" value="GIY87528.1"/>
    <property type="molecule type" value="Genomic_DNA"/>
</dbReference>
<dbReference type="Proteomes" id="UP001054837">
    <property type="component" value="Unassembled WGS sequence"/>
</dbReference>
<organism evidence="1 2">
    <name type="scientific">Caerostris darwini</name>
    <dbReference type="NCBI Taxonomy" id="1538125"/>
    <lineage>
        <taxon>Eukaryota</taxon>
        <taxon>Metazoa</taxon>
        <taxon>Ecdysozoa</taxon>
        <taxon>Arthropoda</taxon>
        <taxon>Chelicerata</taxon>
        <taxon>Arachnida</taxon>
        <taxon>Araneae</taxon>
        <taxon>Araneomorphae</taxon>
        <taxon>Entelegynae</taxon>
        <taxon>Araneoidea</taxon>
        <taxon>Araneidae</taxon>
        <taxon>Caerostris</taxon>
    </lineage>
</organism>
<gene>
    <name evidence="1" type="ORF">CDAR_262441</name>
</gene>
<sequence length="120" mass="13531">MFPVDLPTSIPTLRMDVDIVKCRFLSCPVSEQSFKGKCDGEGSTLSSGLKLRPRMLNRHWATLTPDHLRSSGVVLLEEMQHDFFLAQVPRASDCEQRLDVKTKAETKPSLKCEQPSEVQK</sequence>
<accession>A0AAV4X1A5</accession>
<evidence type="ECO:0000313" key="1">
    <source>
        <dbReference type="EMBL" id="GIY87528.1"/>
    </source>
</evidence>